<evidence type="ECO:0000313" key="15">
    <source>
        <dbReference type="EMBL" id="ETO91868.1"/>
    </source>
</evidence>
<feature type="binding site" description="covalent" evidence="13">
    <location>
        <position position="110"/>
    </location>
    <ligand>
        <name>heme c</name>
        <dbReference type="ChEBI" id="CHEBI:61717"/>
    </ligand>
</feature>
<dbReference type="Proteomes" id="UP000018951">
    <property type="component" value="Unassembled WGS sequence"/>
</dbReference>
<organism evidence="15 16">
    <name type="scientific">Candidatus Xenolissoclinum pacificiensis L6</name>
    <dbReference type="NCBI Taxonomy" id="1401685"/>
    <lineage>
        <taxon>Bacteria</taxon>
        <taxon>Pseudomonadati</taxon>
        <taxon>Pseudomonadota</taxon>
        <taxon>Alphaproteobacteria</taxon>
        <taxon>Rickettsiales</taxon>
        <taxon>Anaplasmataceae</taxon>
        <taxon>Candidatus Xenolissoclinum</taxon>
    </lineage>
</organism>
<protein>
    <recommendedName>
        <fullName evidence="3">Cytochrome c1</fullName>
    </recommendedName>
</protein>
<comment type="similarity">
    <text evidence="2">Belongs to the cytochrome c family.</text>
</comment>
<evidence type="ECO:0000256" key="9">
    <source>
        <dbReference type="ARBA" id="ARBA00022982"/>
    </source>
</evidence>
<evidence type="ECO:0000256" key="8">
    <source>
        <dbReference type="ARBA" id="ARBA00022723"/>
    </source>
</evidence>
<dbReference type="GO" id="GO:0009055">
    <property type="term" value="F:electron transfer activity"/>
    <property type="evidence" value="ECO:0007669"/>
    <property type="project" value="InterPro"/>
</dbReference>
<dbReference type="Pfam" id="PF02167">
    <property type="entry name" value="Cytochrom_C1"/>
    <property type="match status" value="1"/>
</dbReference>
<evidence type="ECO:0000256" key="10">
    <source>
        <dbReference type="ARBA" id="ARBA00022989"/>
    </source>
</evidence>
<dbReference type="AlphaFoldDB" id="W2V333"/>
<keyword evidence="11 13" id="KW-0408">Iron</keyword>
<name>W2V333_9RICK</name>
<keyword evidence="7 14" id="KW-0812">Transmembrane</keyword>
<dbReference type="SUPFAM" id="SSF46626">
    <property type="entry name" value="Cytochrome c"/>
    <property type="match status" value="1"/>
</dbReference>
<feature type="transmembrane region" description="Helical" evidence="14">
    <location>
        <begin position="158"/>
        <end position="177"/>
    </location>
</feature>
<dbReference type="GO" id="GO:0016020">
    <property type="term" value="C:membrane"/>
    <property type="evidence" value="ECO:0007669"/>
    <property type="project" value="UniProtKB-SubCell"/>
</dbReference>
<proteinExistence type="inferred from homology"/>
<dbReference type="InterPro" id="IPR002326">
    <property type="entry name" value="Cyt_c1"/>
</dbReference>
<evidence type="ECO:0000256" key="6">
    <source>
        <dbReference type="ARBA" id="ARBA00022660"/>
    </source>
</evidence>
<evidence type="ECO:0000313" key="16">
    <source>
        <dbReference type="Proteomes" id="UP000018951"/>
    </source>
</evidence>
<dbReference type="EMBL" id="AXCJ01000001">
    <property type="protein sequence ID" value="ETO91868.1"/>
    <property type="molecule type" value="Genomic_DNA"/>
</dbReference>
<evidence type="ECO:0000256" key="2">
    <source>
        <dbReference type="ARBA" id="ARBA00006488"/>
    </source>
</evidence>
<comment type="caution">
    <text evidence="15">The sequence shown here is derived from an EMBL/GenBank/DDBJ whole genome shotgun (WGS) entry which is preliminary data.</text>
</comment>
<dbReference type="Gene3D" id="1.10.760.10">
    <property type="entry name" value="Cytochrome c-like domain"/>
    <property type="match status" value="1"/>
</dbReference>
<keyword evidence="4" id="KW-0813">Transport</keyword>
<comment type="subcellular location">
    <subcellularLocation>
        <location evidence="1">Membrane</location>
    </subcellularLocation>
</comment>
<dbReference type="STRING" id="1401685.P857_1047"/>
<comment type="cofactor">
    <cofactor evidence="13">
        <name>heme c</name>
        <dbReference type="ChEBI" id="CHEBI:61717"/>
    </cofactor>
    <text evidence="13">Binds 1 heme c group covalently per subunit.</text>
</comment>
<dbReference type="PATRIC" id="fig|1401685.3.peg.279"/>
<evidence type="ECO:0000256" key="4">
    <source>
        <dbReference type="ARBA" id="ARBA00022448"/>
    </source>
</evidence>
<dbReference type="InterPro" id="IPR036909">
    <property type="entry name" value="Cyt_c-like_dom_sf"/>
</dbReference>
<accession>W2V333</accession>
<gene>
    <name evidence="15" type="primary">petC</name>
    <name evidence="15" type="ORF">P857_1047</name>
</gene>
<dbReference type="PANTHER" id="PTHR10266:SF3">
    <property type="entry name" value="CYTOCHROME C1, HEME PROTEIN, MITOCHONDRIAL"/>
    <property type="match status" value="1"/>
</dbReference>
<evidence type="ECO:0000256" key="5">
    <source>
        <dbReference type="ARBA" id="ARBA00022617"/>
    </source>
</evidence>
<keyword evidence="12 14" id="KW-0472">Membrane</keyword>
<keyword evidence="8 13" id="KW-0479">Metal-binding</keyword>
<keyword evidence="16" id="KW-1185">Reference proteome</keyword>
<evidence type="ECO:0000256" key="11">
    <source>
        <dbReference type="ARBA" id="ARBA00023004"/>
    </source>
</evidence>
<evidence type="ECO:0000256" key="12">
    <source>
        <dbReference type="ARBA" id="ARBA00023136"/>
    </source>
</evidence>
<evidence type="ECO:0000256" key="14">
    <source>
        <dbReference type="SAM" id="Phobius"/>
    </source>
</evidence>
<dbReference type="PANTHER" id="PTHR10266">
    <property type="entry name" value="CYTOCHROME C1"/>
    <property type="match status" value="1"/>
</dbReference>
<keyword evidence="5 13" id="KW-0349">Heme</keyword>
<dbReference type="GO" id="GO:0046872">
    <property type="term" value="F:metal ion binding"/>
    <property type="evidence" value="ECO:0007669"/>
    <property type="project" value="UniProtKB-KW"/>
</dbReference>
<dbReference type="InterPro" id="IPR021157">
    <property type="entry name" value="Cyt_c1_TM_anchor_C"/>
</dbReference>
<dbReference type="GO" id="GO:0020037">
    <property type="term" value="F:heme binding"/>
    <property type="evidence" value="ECO:0007669"/>
    <property type="project" value="InterPro"/>
</dbReference>
<evidence type="ECO:0000256" key="7">
    <source>
        <dbReference type="ARBA" id="ARBA00022692"/>
    </source>
</evidence>
<dbReference type="PRINTS" id="PR00603">
    <property type="entry name" value="CYTOCHROMEC1"/>
</dbReference>
<evidence type="ECO:0000256" key="1">
    <source>
        <dbReference type="ARBA" id="ARBA00004370"/>
    </source>
</evidence>
<dbReference type="SUPFAM" id="SSF81496">
    <property type="entry name" value="Cytochrome c1 subunit of cytochrome bc1 complex (Ubiquinol-cytochrome c reductase), transmembrane anchor"/>
    <property type="match status" value="1"/>
</dbReference>
<keyword evidence="9" id="KW-0249">Electron transport</keyword>
<dbReference type="Gene3D" id="1.20.5.100">
    <property type="entry name" value="Cytochrome c1, transmembrane anchor, C-terminal"/>
    <property type="match status" value="1"/>
</dbReference>
<keyword evidence="6" id="KW-0679">Respiratory chain</keyword>
<evidence type="ECO:0000256" key="3">
    <source>
        <dbReference type="ARBA" id="ARBA00016165"/>
    </source>
</evidence>
<reference evidence="15 16" key="1">
    <citation type="journal article" date="2013" name="PLoS ONE">
        <title>Bacterial endosymbiosis in a chordate host: long-term co-evolution and conservation of secondary metabolism.</title>
        <authorList>
            <person name="Kwan J.C."/>
            <person name="Schmidt E.W."/>
        </authorList>
    </citation>
    <scope>NUCLEOTIDE SEQUENCE [LARGE SCALE GENOMIC DNA]</scope>
    <source>
        <strain evidence="16">L6</strain>
    </source>
</reference>
<evidence type="ECO:0000256" key="13">
    <source>
        <dbReference type="PIRSR" id="PIRSR602326-1"/>
    </source>
</evidence>
<sequence length="183" mass="20453">MDLENVGFSENLIKQISSQAMVEDGPDANGEMFERPAIPSDYFVSPYDNDEVAKVANNGALPPDLSLIIKARPKGADYVYSLLTGYASTEPDDLTGLYSNPYFATGALAMTPPLAYGLVDYEDDTEATIENMAYDVVNFLQWVAEPEMEKRKSLGLKVIIFLVVLFFLMLEAKRIIWKDVYKK</sequence>
<keyword evidence="10 14" id="KW-1133">Transmembrane helix</keyword>